<evidence type="ECO:0000259" key="2">
    <source>
        <dbReference type="Pfam" id="PF03061"/>
    </source>
</evidence>
<evidence type="ECO:0000313" key="4">
    <source>
        <dbReference type="Proteomes" id="UP001620597"/>
    </source>
</evidence>
<evidence type="ECO:0000313" key="3">
    <source>
        <dbReference type="EMBL" id="MFK4751903.1"/>
    </source>
</evidence>
<dbReference type="RefSeq" id="WP_416205262.1">
    <property type="nucleotide sequence ID" value="NZ_JBBKTX010000005.1"/>
</dbReference>
<dbReference type="GO" id="GO:0016787">
    <property type="term" value="F:hydrolase activity"/>
    <property type="evidence" value="ECO:0007669"/>
    <property type="project" value="UniProtKB-KW"/>
</dbReference>
<name>A0ABW8NG16_9GAMM</name>
<dbReference type="PANTHER" id="PTHR43240">
    <property type="entry name" value="1,4-DIHYDROXY-2-NAPHTHOYL-COA THIOESTERASE 1"/>
    <property type="match status" value="1"/>
</dbReference>
<gene>
    <name evidence="3" type="ORF">WG929_05710</name>
</gene>
<dbReference type="EMBL" id="JBBKTX010000005">
    <property type="protein sequence ID" value="MFK4751903.1"/>
    <property type="molecule type" value="Genomic_DNA"/>
</dbReference>
<proteinExistence type="predicted"/>
<comment type="caution">
    <text evidence="3">The sequence shown here is derived from an EMBL/GenBank/DDBJ whole genome shotgun (WGS) entry which is preliminary data.</text>
</comment>
<accession>A0ABW8NG16</accession>
<dbReference type="NCBIfam" id="TIGR00369">
    <property type="entry name" value="unchar_dom_1"/>
    <property type="match status" value="1"/>
</dbReference>
<keyword evidence="4" id="KW-1185">Reference proteome</keyword>
<dbReference type="Proteomes" id="UP001620597">
    <property type="component" value="Unassembled WGS sequence"/>
</dbReference>
<keyword evidence="1 3" id="KW-0378">Hydrolase</keyword>
<dbReference type="EC" id="3.1.2.-" evidence="3"/>
<organism evidence="3 4">
    <name type="scientific">Oceanobacter antarcticus</name>
    <dbReference type="NCBI Taxonomy" id="3133425"/>
    <lineage>
        <taxon>Bacteria</taxon>
        <taxon>Pseudomonadati</taxon>
        <taxon>Pseudomonadota</taxon>
        <taxon>Gammaproteobacteria</taxon>
        <taxon>Oceanospirillales</taxon>
        <taxon>Oceanospirillaceae</taxon>
        <taxon>Oceanobacter</taxon>
    </lineage>
</organism>
<dbReference type="InterPro" id="IPR006683">
    <property type="entry name" value="Thioestr_dom"/>
</dbReference>
<dbReference type="InterPro" id="IPR029069">
    <property type="entry name" value="HotDog_dom_sf"/>
</dbReference>
<dbReference type="PANTHER" id="PTHR43240:SF7">
    <property type="entry name" value="BLR7284 PROTEIN"/>
    <property type="match status" value="1"/>
</dbReference>
<evidence type="ECO:0000256" key="1">
    <source>
        <dbReference type="ARBA" id="ARBA00022801"/>
    </source>
</evidence>
<dbReference type="CDD" id="cd03443">
    <property type="entry name" value="PaaI_thioesterase"/>
    <property type="match status" value="1"/>
</dbReference>
<dbReference type="Pfam" id="PF03061">
    <property type="entry name" value="4HBT"/>
    <property type="match status" value="1"/>
</dbReference>
<reference evidence="3 4" key="1">
    <citation type="submission" date="2024-03" db="EMBL/GenBank/DDBJ databases">
        <title>High-quality draft genome sequence of Oceanobacter sp. wDCs-4.</title>
        <authorList>
            <person name="Dong C."/>
        </authorList>
    </citation>
    <scope>NUCLEOTIDE SEQUENCE [LARGE SCALE GENOMIC DNA]</scope>
    <source>
        <strain evidence="4">wDCs-4</strain>
    </source>
</reference>
<sequence length="166" mass="17656">MGNNETPEPISDLERCERATRFISVLRHCQVLGISLVSADADGLVMKLPYAPELIGNPVTGALHGGSLTTLMDTACGTAVVNALPGFELCPTLDLRVDYMRSARSGQNLLAYASIQRVTSTVVFADCRVMQENDGELIAKCCATFMRLTHLQPASALASGVRGGSL</sequence>
<protein>
    <submittedName>
        <fullName evidence="3">PaaI family thioesterase</fullName>
        <ecNumber evidence="3">3.1.2.-</ecNumber>
    </submittedName>
</protein>
<feature type="domain" description="Thioesterase" evidence="2">
    <location>
        <begin position="61"/>
        <end position="137"/>
    </location>
</feature>
<dbReference type="InterPro" id="IPR003736">
    <property type="entry name" value="PAAI_dom"/>
</dbReference>
<dbReference type="SUPFAM" id="SSF54637">
    <property type="entry name" value="Thioesterase/thiol ester dehydrase-isomerase"/>
    <property type="match status" value="1"/>
</dbReference>
<dbReference type="Gene3D" id="3.10.129.10">
    <property type="entry name" value="Hotdog Thioesterase"/>
    <property type="match status" value="1"/>
</dbReference>